<comment type="caution">
    <text evidence="2">The sequence shown here is derived from an EMBL/GenBank/DDBJ whole genome shotgun (WGS) entry which is preliminary data.</text>
</comment>
<gene>
    <name evidence="2" type="primary">PLESTB001325</name>
    <name evidence="2" type="ORF">PLESTB_000823600</name>
</gene>
<organism evidence="2 3">
    <name type="scientific">Pleodorina starrii</name>
    <dbReference type="NCBI Taxonomy" id="330485"/>
    <lineage>
        <taxon>Eukaryota</taxon>
        <taxon>Viridiplantae</taxon>
        <taxon>Chlorophyta</taxon>
        <taxon>core chlorophytes</taxon>
        <taxon>Chlorophyceae</taxon>
        <taxon>CS clade</taxon>
        <taxon>Chlamydomonadales</taxon>
        <taxon>Volvocaceae</taxon>
        <taxon>Pleodorina</taxon>
    </lineage>
</organism>
<dbReference type="AlphaFoldDB" id="A0A9W6BL46"/>
<evidence type="ECO:0000313" key="3">
    <source>
        <dbReference type="Proteomes" id="UP001165080"/>
    </source>
</evidence>
<evidence type="ECO:0000256" key="1">
    <source>
        <dbReference type="SAM" id="MobiDB-lite"/>
    </source>
</evidence>
<feature type="compositionally biased region" description="Acidic residues" evidence="1">
    <location>
        <begin position="224"/>
        <end position="233"/>
    </location>
</feature>
<sequence length="266" mass="27312">MLPVMIGAATGAGLLLLSLSVIAVILHRRNDLRLCGFYGCVCIFIFGNKTQRLNLGTPPPPAVGLRTHWNPAAAPIVGAGEELPQGSGSSSSRSRRQQRYKYAMSAPDLNTTGTAALASRSRGIGAAVAAAGASHRPMGDIPRTAAPTAELGDPYASPPRIPVSASQLSPGMGAPDWWFRRASHIDAIHAAGGSTGGMAKLPRQLPKLTASRASHPQNLGPEGADGEDPEQDDAAERRVAATPAGAAKAAALALQPSLAISLGDEL</sequence>
<dbReference type="EMBL" id="BRXU01000009">
    <property type="protein sequence ID" value="GLC54099.1"/>
    <property type="molecule type" value="Genomic_DNA"/>
</dbReference>
<evidence type="ECO:0000313" key="2">
    <source>
        <dbReference type="EMBL" id="GLC54099.1"/>
    </source>
</evidence>
<name>A0A9W6BL46_9CHLO</name>
<dbReference type="Proteomes" id="UP001165080">
    <property type="component" value="Unassembled WGS sequence"/>
</dbReference>
<accession>A0A9W6BL46</accession>
<reference evidence="2 3" key="1">
    <citation type="journal article" date="2023" name="Commun. Biol.">
        <title>Reorganization of the ancestral sex-determining regions during the evolution of trioecy in Pleodorina starrii.</title>
        <authorList>
            <person name="Takahashi K."/>
            <person name="Suzuki S."/>
            <person name="Kawai-Toyooka H."/>
            <person name="Yamamoto K."/>
            <person name="Hamaji T."/>
            <person name="Ootsuki R."/>
            <person name="Yamaguchi H."/>
            <person name="Kawachi M."/>
            <person name="Higashiyama T."/>
            <person name="Nozaki H."/>
        </authorList>
    </citation>
    <scope>NUCLEOTIDE SEQUENCE [LARGE SCALE GENOMIC DNA]</scope>
    <source>
        <strain evidence="2 3">NIES-4479</strain>
    </source>
</reference>
<proteinExistence type="predicted"/>
<protein>
    <submittedName>
        <fullName evidence="2">Uncharacterized protein</fullName>
    </submittedName>
</protein>
<keyword evidence="3" id="KW-1185">Reference proteome</keyword>
<feature type="region of interest" description="Disordered" evidence="1">
    <location>
        <begin position="78"/>
        <end position="99"/>
    </location>
</feature>
<feature type="region of interest" description="Disordered" evidence="1">
    <location>
        <begin position="209"/>
        <end position="245"/>
    </location>
</feature>